<proteinExistence type="predicted"/>
<dbReference type="Gene3D" id="3.50.70.20">
    <property type="entry name" value="Cytochrome P460"/>
    <property type="match status" value="1"/>
</dbReference>
<evidence type="ECO:0000256" key="1">
    <source>
        <dbReference type="SAM" id="SignalP"/>
    </source>
</evidence>
<protein>
    <submittedName>
        <fullName evidence="3">Cytochrome P460</fullName>
    </submittedName>
</protein>
<keyword evidence="4" id="KW-1185">Reference proteome</keyword>
<feature type="domain" description="Cytochrome P460" evidence="2">
    <location>
        <begin position="41"/>
        <end position="163"/>
    </location>
</feature>
<dbReference type="Proteomes" id="UP000238071">
    <property type="component" value="Unassembled WGS sequence"/>
</dbReference>
<keyword evidence="1" id="KW-0732">Signal</keyword>
<dbReference type="Pfam" id="PF16694">
    <property type="entry name" value="Cytochrome_P460"/>
    <property type="match status" value="1"/>
</dbReference>
<organism evidence="3 4">
    <name type="scientific">Methylobacter tundripaludum</name>
    <dbReference type="NCBI Taxonomy" id="173365"/>
    <lineage>
        <taxon>Bacteria</taxon>
        <taxon>Pseudomonadati</taxon>
        <taxon>Pseudomonadota</taxon>
        <taxon>Gammaproteobacteria</taxon>
        <taxon>Methylococcales</taxon>
        <taxon>Methylococcaceae</taxon>
        <taxon>Methylobacter</taxon>
    </lineage>
</organism>
<evidence type="ECO:0000313" key="4">
    <source>
        <dbReference type="Proteomes" id="UP000238071"/>
    </source>
</evidence>
<name>A0A2S6H6P1_9GAMM</name>
<dbReference type="AlphaFoldDB" id="A0A2S6H6P1"/>
<dbReference type="EMBL" id="PTIY01000002">
    <property type="protein sequence ID" value="PPK73152.1"/>
    <property type="molecule type" value="Genomic_DNA"/>
</dbReference>
<dbReference type="InterPro" id="IPR038142">
    <property type="entry name" value="Cytochrome_P460_sp"/>
</dbReference>
<feature type="signal peptide" evidence="1">
    <location>
        <begin position="1"/>
        <end position="26"/>
    </location>
</feature>
<evidence type="ECO:0000259" key="2">
    <source>
        <dbReference type="Pfam" id="PF16694"/>
    </source>
</evidence>
<feature type="chain" id="PRO_5015651847" evidence="1">
    <location>
        <begin position="27"/>
        <end position="168"/>
    </location>
</feature>
<dbReference type="CDD" id="cd20753">
    <property type="entry name" value="cyt_P460_Mc-like"/>
    <property type="match status" value="1"/>
</dbReference>
<gene>
    <name evidence="3" type="ORF">B0F88_102131</name>
</gene>
<dbReference type="RefSeq" id="WP_104422418.1">
    <property type="nucleotide sequence ID" value="NZ_PTIY01000002.1"/>
</dbReference>
<evidence type="ECO:0000313" key="3">
    <source>
        <dbReference type="EMBL" id="PPK73152.1"/>
    </source>
</evidence>
<reference evidence="3 4" key="1">
    <citation type="submission" date="2018-02" db="EMBL/GenBank/DDBJ databases">
        <title>Subsurface microbial communities from deep shales in Ohio and West Virginia, USA.</title>
        <authorList>
            <person name="Wrighton K."/>
        </authorList>
    </citation>
    <scope>NUCLEOTIDE SEQUENCE [LARGE SCALE GENOMIC DNA]</scope>
    <source>
        <strain evidence="3 4">OWC-G53F</strain>
    </source>
</reference>
<sequence>MKKSQNLKLGLFLFAGCLFLSATLFAETKTPADTAKPVHGEYIDWRLLAVSHREDKKTLRAILGNDTAIAAARKEQTKPWPDGSVLAKVVWKESTHPNWPQAIVPGEFASAEAMVKDGKKYANTGGWGFGHWEGGKLIMHEEAKAKECFACHMPMKDNDYVYTFNALK</sequence>
<accession>A0A2S6H6P1</accession>
<dbReference type="InterPro" id="IPR032033">
    <property type="entry name" value="Cytochrome_P460"/>
</dbReference>
<comment type="caution">
    <text evidence="3">The sequence shown here is derived from an EMBL/GenBank/DDBJ whole genome shotgun (WGS) entry which is preliminary data.</text>
</comment>
<dbReference type="OrthoDB" id="511546at2"/>